<keyword evidence="3" id="KW-1185">Reference proteome</keyword>
<organism evidence="2 3">
    <name type="scientific">Haloferax namakaokahaiae</name>
    <dbReference type="NCBI Taxonomy" id="1748331"/>
    <lineage>
        <taxon>Archaea</taxon>
        <taxon>Methanobacteriati</taxon>
        <taxon>Methanobacteriota</taxon>
        <taxon>Stenosarchaea group</taxon>
        <taxon>Halobacteria</taxon>
        <taxon>Halobacteriales</taxon>
        <taxon>Haloferacaceae</taxon>
        <taxon>Haloferax</taxon>
    </lineage>
</organism>
<dbReference type="Proteomes" id="UP001596481">
    <property type="component" value="Unassembled WGS sequence"/>
</dbReference>
<dbReference type="AlphaFoldDB" id="A0ABD5ZCA5"/>
<dbReference type="RefSeq" id="WP_390222183.1">
    <property type="nucleotide sequence ID" value="NZ_JBHTAA010000001.1"/>
</dbReference>
<protein>
    <recommendedName>
        <fullName evidence="4">Cardiolipin synthase N-terminal domain-containing protein</fullName>
    </recommendedName>
</protein>
<evidence type="ECO:0000256" key="1">
    <source>
        <dbReference type="SAM" id="Phobius"/>
    </source>
</evidence>
<gene>
    <name evidence="2" type="ORF">ACFQJC_05180</name>
</gene>
<keyword evidence="1" id="KW-0472">Membrane</keyword>
<name>A0ABD5ZCA5_9EURY</name>
<evidence type="ECO:0000313" key="2">
    <source>
        <dbReference type="EMBL" id="MFC7202897.1"/>
    </source>
</evidence>
<feature type="transmembrane region" description="Helical" evidence="1">
    <location>
        <begin position="34"/>
        <end position="52"/>
    </location>
</feature>
<accession>A0ABD5ZCA5</accession>
<reference evidence="2 3" key="1">
    <citation type="journal article" date="2019" name="Int. J. Syst. Evol. Microbiol.">
        <title>The Global Catalogue of Microorganisms (GCM) 10K type strain sequencing project: providing services to taxonomists for standard genome sequencing and annotation.</title>
        <authorList>
            <consortium name="The Broad Institute Genomics Platform"/>
            <consortium name="The Broad Institute Genome Sequencing Center for Infectious Disease"/>
            <person name="Wu L."/>
            <person name="Ma J."/>
        </authorList>
    </citation>
    <scope>NUCLEOTIDE SEQUENCE [LARGE SCALE GENOMIC DNA]</scope>
    <source>
        <strain evidence="2 3">DSM 29988</strain>
    </source>
</reference>
<evidence type="ECO:0000313" key="3">
    <source>
        <dbReference type="Proteomes" id="UP001596481"/>
    </source>
</evidence>
<comment type="caution">
    <text evidence="2">The sequence shown here is derived from an EMBL/GenBank/DDBJ whole genome shotgun (WGS) entry which is preliminary data.</text>
</comment>
<dbReference type="EMBL" id="JBHTAA010000001">
    <property type="protein sequence ID" value="MFC7202897.1"/>
    <property type="molecule type" value="Genomic_DNA"/>
</dbReference>
<proteinExistence type="predicted"/>
<keyword evidence="1" id="KW-0812">Transmembrane</keyword>
<keyword evidence="1" id="KW-1133">Transmembrane helix</keyword>
<evidence type="ECO:0008006" key="4">
    <source>
        <dbReference type="Google" id="ProtNLM"/>
    </source>
</evidence>
<sequence length="55" mass="5762">MRVRKFVALTAVAHVALAALVKRDASKRGVDACPWVGATLLTGVVGALGYVLRGR</sequence>